<dbReference type="Pfam" id="PF16112">
    <property type="entry name" value="DUF4830"/>
    <property type="match status" value="1"/>
</dbReference>
<sequence length="159" mass="17338">MMIQAIRLTRKKAALAVILAGAVLAALILLLGQHGGNVGASEQPCLSSNGERVAYLRELGWEIDPEPLTTLQFLLPPKLSGDYITYNDLQKSQGFDLETCCGKQVTRYTYTVTNYPQRPDGVQLNLYICEDLPVAGDVVCTGIDGFQDTLVFPQQTDAS</sequence>
<dbReference type="AlphaFoldDB" id="A0A923MHW2"/>
<reference evidence="2" key="1">
    <citation type="submission" date="2020-08" db="EMBL/GenBank/DDBJ databases">
        <title>Genome public.</title>
        <authorList>
            <person name="Liu C."/>
            <person name="Sun Q."/>
        </authorList>
    </citation>
    <scope>NUCLEOTIDE SEQUENCE</scope>
    <source>
        <strain evidence="2">BX15</strain>
    </source>
</reference>
<evidence type="ECO:0000313" key="2">
    <source>
        <dbReference type="EMBL" id="MBC5769544.1"/>
    </source>
</evidence>
<accession>A0A923MHW2</accession>
<feature type="domain" description="DUF4830" evidence="1">
    <location>
        <begin position="56"/>
        <end position="117"/>
    </location>
</feature>
<protein>
    <submittedName>
        <fullName evidence="2">DUF4830 domain-containing protein</fullName>
    </submittedName>
</protein>
<evidence type="ECO:0000313" key="3">
    <source>
        <dbReference type="Proteomes" id="UP000620327"/>
    </source>
</evidence>
<proteinExistence type="predicted"/>
<dbReference type="RefSeq" id="WP_187013888.1">
    <property type="nucleotide sequence ID" value="NZ_JACOQI010000002.1"/>
</dbReference>
<dbReference type="InterPro" id="IPR032257">
    <property type="entry name" value="DUF4830"/>
</dbReference>
<name>A0A923MHW2_9FIRM</name>
<keyword evidence="3" id="KW-1185">Reference proteome</keyword>
<comment type="caution">
    <text evidence="2">The sequence shown here is derived from an EMBL/GenBank/DDBJ whole genome shotgun (WGS) entry which is preliminary data.</text>
</comment>
<organism evidence="2 3">
    <name type="scientific">Dysosmobacter segnis</name>
    <dbReference type="NCBI Taxonomy" id="2763042"/>
    <lineage>
        <taxon>Bacteria</taxon>
        <taxon>Bacillati</taxon>
        <taxon>Bacillota</taxon>
        <taxon>Clostridia</taxon>
        <taxon>Eubacteriales</taxon>
        <taxon>Oscillospiraceae</taxon>
        <taxon>Dysosmobacter</taxon>
    </lineage>
</organism>
<dbReference type="Proteomes" id="UP000620327">
    <property type="component" value="Unassembled WGS sequence"/>
</dbReference>
<gene>
    <name evidence="2" type="ORF">H8Z83_04305</name>
</gene>
<dbReference type="EMBL" id="JACOQI010000002">
    <property type="protein sequence ID" value="MBC5769544.1"/>
    <property type="molecule type" value="Genomic_DNA"/>
</dbReference>
<evidence type="ECO:0000259" key="1">
    <source>
        <dbReference type="Pfam" id="PF16112"/>
    </source>
</evidence>